<evidence type="ECO:0000256" key="1">
    <source>
        <dbReference type="SAM" id="MobiDB-lite"/>
    </source>
</evidence>
<evidence type="ECO:0000256" key="2">
    <source>
        <dbReference type="SAM" id="SignalP"/>
    </source>
</evidence>
<feature type="chain" id="PRO_5045975016" evidence="2">
    <location>
        <begin position="27"/>
        <end position="178"/>
    </location>
</feature>
<reference evidence="3 4" key="1">
    <citation type="submission" date="2022-04" db="EMBL/GenBank/DDBJ databases">
        <title>Leucobacter sp. isolated from rhizosphere of garlic.</title>
        <authorList>
            <person name="Won M."/>
            <person name="Lee C.-M."/>
            <person name="Woen H.-Y."/>
            <person name="Kwon S.-W."/>
        </authorList>
    </citation>
    <scope>NUCLEOTIDE SEQUENCE [LARGE SCALE GENOMIC DNA]</scope>
    <source>
        <strain evidence="3 4">H21R-40</strain>
    </source>
</reference>
<evidence type="ECO:0000313" key="3">
    <source>
        <dbReference type="EMBL" id="UOQ58524.1"/>
    </source>
</evidence>
<dbReference type="RefSeq" id="WP_244729559.1">
    <property type="nucleotide sequence ID" value="NZ_CP095045.1"/>
</dbReference>
<dbReference type="Proteomes" id="UP000831786">
    <property type="component" value="Chromosome"/>
</dbReference>
<gene>
    <name evidence="3" type="ORF">MUN78_06760</name>
</gene>
<feature type="signal peptide" evidence="2">
    <location>
        <begin position="1"/>
        <end position="26"/>
    </location>
</feature>
<protein>
    <submittedName>
        <fullName evidence="3">Uncharacterized protein</fullName>
    </submittedName>
</protein>
<dbReference type="EMBL" id="CP095045">
    <property type="protein sequence ID" value="UOQ58524.1"/>
    <property type="molecule type" value="Genomic_DNA"/>
</dbReference>
<sequence length="178" mass="17936">MTAIREARWLAGACAALLLLPLAACAPEPDAGAPRASDSSDAASAGGAAGAADGDAEKGGTGGSWQEQTDEEQLERNVELPESFPSEAFAVPEGATVWETGARGADEWFLVLRAADAATAEAWWQSVIDASGFVVGASGTTPEGGRTASLASDGLTAEALLLPEADGSVLLSYDIARG</sequence>
<keyword evidence="4" id="KW-1185">Reference proteome</keyword>
<proteinExistence type="predicted"/>
<name>A0ABY4FQS2_9MICO</name>
<organism evidence="3 4">
    <name type="scientific">Leucobacter allii</name>
    <dbReference type="NCBI Taxonomy" id="2932247"/>
    <lineage>
        <taxon>Bacteria</taxon>
        <taxon>Bacillati</taxon>
        <taxon>Actinomycetota</taxon>
        <taxon>Actinomycetes</taxon>
        <taxon>Micrococcales</taxon>
        <taxon>Microbacteriaceae</taxon>
        <taxon>Leucobacter</taxon>
    </lineage>
</organism>
<accession>A0ABY4FQS2</accession>
<feature type="region of interest" description="Disordered" evidence="1">
    <location>
        <begin position="29"/>
        <end position="78"/>
    </location>
</feature>
<evidence type="ECO:0000313" key="4">
    <source>
        <dbReference type="Proteomes" id="UP000831786"/>
    </source>
</evidence>
<feature type="compositionally biased region" description="Low complexity" evidence="1">
    <location>
        <begin position="29"/>
        <end position="53"/>
    </location>
</feature>
<keyword evidence="2" id="KW-0732">Signal</keyword>